<keyword evidence="4" id="KW-0963">Cytoplasm</keyword>
<dbReference type="GO" id="GO:0034475">
    <property type="term" value="P:U4 snRNA 3'-end processing"/>
    <property type="evidence" value="ECO:0007669"/>
    <property type="project" value="TreeGrafter"/>
</dbReference>
<organism evidence="12 13">
    <name type="scientific">Melanomma pulvis-pyrius CBS 109.77</name>
    <dbReference type="NCBI Taxonomy" id="1314802"/>
    <lineage>
        <taxon>Eukaryota</taxon>
        <taxon>Fungi</taxon>
        <taxon>Dikarya</taxon>
        <taxon>Ascomycota</taxon>
        <taxon>Pezizomycotina</taxon>
        <taxon>Dothideomycetes</taxon>
        <taxon>Pleosporomycetidae</taxon>
        <taxon>Pleosporales</taxon>
        <taxon>Melanommataceae</taxon>
        <taxon>Melanomma</taxon>
    </lineage>
</organism>
<dbReference type="GO" id="GO:0034476">
    <property type="term" value="P:U5 snRNA 3'-end processing"/>
    <property type="evidence" value="ECO:0007669"/>
    <property type="project" value="TreeGrafter"/>
</dbReference>
<gene>
    <name evidence="12" type="ORF">K505DRAFT_320257</name>
</gene>
<dbReference type="SUPFAM" id="SSF54211">
    <property type="entry name" value="Ribosomal protein S5 domain 2-like"/>
    <property type="match status" value="1"/>
</dbReference>
<dbReference type="OrthoDB" id="45882at2759"/>
<evidence type="ECO:0000256" key="3">
    <source>
        <dbReference type="ARBA" id="ARBA00006678"/>
    </source>
</evidence>
<evidence type="ECO:0000256" key="10">
    <source>
        <dbReference type="SAM" id="MobiDB-lite"/>
    </source>
</evidence>
<keyword evidence="5" id="KW-0698">rRNA processing</keyword>
<feature type="compositionally biased region" description="Acidic residues" evidence="10">
    <location>
        <begin position="103"/>
        <end position="119"/>
    </location>
</feature>
<reference evidence="12" key="1">
    <citation type="journal article" date="2020" name="Stud. Mycol.">
        <title>101 Dothideomycetes genomes: a test case for predicting lifestyles and emergence of pathogens.</title>
        <authorList>
            <person name="Haridas S."/>
            <person name="Albert R."/>
            <person name="Binder M."/>
            <person name="Bloem J."/>
            <person name="Labutti K."/>
            <person name="Salamov A."/>
            <person name="Andreopoulos B."/>
            <person name="Baker S."/>
            <person name="Barry K."/>
            <person name="Bills G."/>
            <person name="Bluhm B."/>
            <person name="Cannon C."/>
            <person name="Castanera R."/>
            <person name="Culley D."/>
            <person name="Daum C."/>
            <person name="Ezra D."/>
            <person name="Gonzalez J."/>
            <person name="Henrissat B."/>
            <person name="Kuo A."/>
            <person name="Liang C."/>
            <person name="Lipzen A."/>
            <person name="Lutzoni F."/>
            <person name="Magnuson J."/>
            <person name="Mondo S."/>
            <person name="Nolan M."/>
            <person name="Ohm R."/>
            <person name="Pangilinan J."/>
            <person name="Park H.-J."/>
            <person name="Ramirez L."/>
            <person name="Alfaro M."/>
            <person name="Sun H."/>
            <person name="Tritt A."/>
            <person name="Yoshinaga Y."/>
            <person name="Zwiers L.-H."/>
            <person name="Turgeon B."/>
            <person name="Goodwin S."/>
            <person name="Spatafora J."/>
            <person name="Crous P."/>
            <person name="Grigoriev I."/>
        </authorList>
    </citation>
    <scope>NUCLEOTIDE SEQUENCE</scope>
    <source>
        <strain evidence="12">CBS 109.77</strain>
    </source>
</reference>
<dbReference type="PANTHER" id="PTHR11097">
    <property type="entry name" value="EXOSOME COMPLEX EXONUCLEASE RIBOSOMAL RNA PROCESSING PROTEIN"/>
    <property type="match status" value="1"/>
</dbReference>
<name>A0A6A6XYA2_9PLEO</name>
<dbReference type="InterPro" id="IPR001247">
    <property type="entry name" value="ExoRNase_PH_dom1"/>
</dbReference>
<evidence type="ECO:0000256" key="8">
    <source>
        <dbReference type="ARBA" id="ARBA00023242"/>
    </source>
</evidence>
<evidence type="ECO:0000256" key="2">
    <source>
        <dbReference type="ARBA" id="ARBA00004604"/>
    </source>
</evidence>
<dbReference type="GO" id="GO:0071038">
    <property type="term" value="P:TRAMP-dependent tRNA surveillance pathway"/>
    <property type="evidence" value="ECO:0007669"/>
    <property type="project" value="TreeGrafter"/>
</dbReference>
<evidence type="ECO:0000256" key="1">
    <source>
        <dbReference type="ARBA" id="ARBA00004496"/>
    </source>
</evidence>
<sequence>MATALPPPPALSFPRPIFAALSPHPFLQAHLLSSTKSPLRANGRQPSDFRSLGVNPGSLTHCHGSAVVRSGNTSVVCGVRAEILREEDVAGTGSYGTKSTSEQDNDDNMDDEADDDEDDAEEIADLRLLVPNLELSTGSTPLNLPGTAPSAAAQTLITRLHALLLATRLVRAADLRIAHTPRVNAEDPDTTPLRTVKGYWVLYIDVFFISLDGNAFDAAWLAMLAALGGTRLPRAFWDEELEMVLCDDDVALARGLRLRGLPVPSTFAVFEGRAEDEDVGDGARNWVLSDPDAFEEAVCRETVTVVVDRGGVVRKIEKSGGGVVGREGMRDCVERSIGRWGVWEEVLRKA</sequence>
<evidence type="ECO:0000259" key="11">
    <source>
        <dbReference type="Pfam" id="PF01138"/>
    </source>
</evidence>
<evidence type="ECO:0000313" key="13">
    <source>
        <dbReference type="Proteomes" id="UP000799757"/>
    </source>
</evidence>
<evidence type="ECO:0000256" key="5">
    <source>
        <dbReference type="ARBA" id="ARBA00022552"/>
    </source>
</evidence>
<dbReference type="GO" id="GO:0016075">
    <property type="term" value="P:rRNA catabolic process"/>
    <property type="evidence" value="ECO:0007669"/>
    <property type="project" value="TreeGrafter"/>
</dbReference>
<dbReference type="GO" id="GO:0000176">
    <property type="term" value="C:nuclear exosome (RNase complex)"/>
    <property type="evidence" value="ECO:0007669"/>
    <property type="project" value="TreeGrafter"/>
</dbReference>
<dbReference type="PANTHER" id="PTHR11097:SF9">
    <property type="entry name" value="EXOSOME COMPLEX COMPONENT RRP43"/>
    <property type="match status" value="1"/>
</dbReference>
<comment type="subcellular location">
    <subcellularLocation>
        <location evidence="1">Cytoplasm</location>
    </subcellularLocation>
    <subcellularLocation>
        <location evidence="2">Nucleus</location>
        <location evidence="2">Nucleolus</location>
    </subcellularLocation>
</comment>
<proteinExistence type="inferred from homology"/>
<dbReference type="InterPro" id="IPR027408">
    <property type="entry name" value="PNPase/RNase_PH_dom_sf"/>
</dbReference>
<evidence type="ECO:0000256" key="7">
    <source>
        <dbReference type="ARBA" id="ARBA00022884"/>
    </source>
</evidence>
<dbReference type="SUPFAM" id="SSF55666">
    <property type="entry name" value="Ribonuclease PH domain 2-like"/>
    <property type="match status" value="1"/>
</dbReference>
<keyword evidence="7" id="KW-0694">RNA-binding</keyword>
<keyword evidence="8" id="KW-0539">Nucleus</keyword>
<dbReference type="GO" id="GO:0035925">
    <property type="term" value="F:mRNA 3'-UTR AU-rich region binding"/>
    <property type="evidence" value="ECO:0007669"/>
    <property type="project" value="TreeGrafter"/>
</dbReference>
<feature type="domain" description="Exoribonuclease phosphorolytic" evidence="11">
    <location>
        <begin position="48"/>
        <end position="233"/>
    </location>
</feature>
<dbReference type="GO" id="GO:0071028">
    <property type="term" value="P:nuclear mRNA surveillance"/>
    <property type="evidence" value="ECO:0007669"/>
    <property type="project" value="TreeGrafter"/>
</dbReference>
<dbReference type="Proteomes" id="UP000799757">
    <property type="component" value="Unassembled WGS sequence"/>
</dbReference>
<dbReference type="InterPro" id="IPR050590">
    <property type="entry name" value="Exosome_comp_Rrp42_subfam"/>
</dbReference>
<feature type="region of interest" description="Disordered" evidence="10">
    <location>
        <begin position="88"/>
        <end position="119"/>
    </location>
</feature>
<dbReference type="AlphaFoldDB" id="A0A6A6XYA2"/>
<dbReference type="GO" id="GO:0000467">
    <property type="term" value="P:exonucleolytic trimming to generate mature 3'-end of 5.8S rRNA from tricistronic rRNA transcript (SSU-rRNA, 5.8S rRNA, LSU-rRNA)"/>
    <property type="evidence" value="ECO:0007669"/>
    <property type="project" value="TreeGrafter"/>
</dbReference>
<evidence type="ECO:0000256" key="9">
    <source>
        <dbReference type="ARBA" id="ARBA00030617"/>
    </source>
</evidence>
<accession>A0A6A6XYA2</accession>
<evidence type="ECO:0000256" key="6">
    <source>
        <dbReference type="ARBA" id="ARBA00022835"/>
    </source>
</evidence>
<dbReference type="Pfam" id="PF01138">
    <property type="entry name" value="RNase_PH"/>
    <property type="match status" value="1"/>
</dbReference>
<keyword evidence="6" id="KW-0271">Exosome</keyword>
<dbReference type="GO" id="GO:0000177">
    <property type="term" value="C:cytoplasmic exosome (RNase complex)"/>
    <property type="evidence" value="ECO:0007669"/>
    <property type="project" value="TreeGrafter"/>
</dbReference>
<dbReference type="GO" id="GO:0034473">
    <property type="term" value="P:U1 snRNA 3'-end processing"/>
    <property type="evidence" value="ECO:0007669"/>
    <property type="project" value="TreeGrafter"/>
</dbReference>
<dbReference type="InterPro" id="IPR020568">
    <property type="entry name" value="Ribosomal_Su5_D2-typ_SF"/>
</dbReference>
<dbReference type="GO" id="GO:0005730">
    <property type="term" value="C:nucleolus"/>
    <property type="evidence" value="ECO:0007669"/>
    <property type="project" value="UniProtKB-SubCell"/>
</dbReference>
<dbReference type="Gene3D" id="3.30.230.70">
    <property type="entry name" value="GHMP Kinase, N-terminal domain"/>
    <property type="match status" value="1"/>
</dbReference>
<evidence type="ECO:0000256" key="4">
    <source>
        <dbReference type="ARBA" id="ARBA00022490"/>
    </source>
</evidence>
<dbReference type="InterPro" id="IPR036345">
    <property type="entry name" value="ExoRNase_PH_dom2_sf"/>
</dbReference>
<comment type="similarity">
    <text evidence="3">Belongs to the RNase PH family.</text>
</comment>
<protein>
    <recommendedName>
        <fullName evidence="9">Ribosomal RNA-processing protein 43</fullName>
    </recommendedName>
</protein>
<keyword evidence="13" id="KW-1185">Reference proteome</keyword>
<evidence type="ECO:0000313" key="12">
    <source>
        <dbReference type="EMBL" id="KAF2800724.1"/>
    </source>
</evidence>
<dbReference type="GO" id="GO:0071035">
    <property type="term" value="P:nuclear polyadenylation-dependent rRNA catabolic process"/>
    <property type="evidence" value="ECO:0007669"/>
    <property type="project" value="TreeGrafter"/>
</dbReference>
<dbReference type="EMBL" id="MU001743">
    <property type="protein sequence ID" value="KAF2800724.1"/>
    <property type="molecule type" value="Genomic_DNA"/>
</dbReference>